<dbReference type="GO" id="GO:0003677">
    <property type="term" value="F:DNA binding"/>
    <property type="evidence" value="ECO:0007669"/>
    <property type="project" value="UniProtKB-KW"/>
</dbReference>
<protein>
    <submittedName>
        <fullName evidence="3">ComEA family DNA-binding protein</fullName>
    </submittedName>
    <submittedName>
        <fullName evidence="4">Helix-hairpin-helix domain-containing protein</fullName>
    </submittedName>
</protein>
<evidence type="ECO:0000313" key="3">
    <source>
        <dbReference type="EMBL" id="KAA9322888.1"/>
    </source>
</evidence>
<sequence>MNFEKIKDWLIQYKVCVIAALVGVIVLFCLKVNTNSQDELISMNTASSSSASQSSLQASSVAISASNLKTNKVTCDISGAVKNGGIYTLKAGARVADLIRAAGGETAEADLSSINRAILLKDQDKVYIPVKGESISANTASNQGSSSVSNSGGEKIHLNSATVADLQKLNGVGQKKAEQIVAYREQNGPFKSVEDLTKVSGIGEKTLAGFKDQLEL</sequence>
<feature type="domain" description="Helix-hairpin-helix DNA-binding motif class 1" evidence="2">
    <location>
        <begin position="194"/>
        <end position="213"/>
    </location>
</feature>
<dbReference type="SUPFAM" id="SSF47781">
    <property type="entry name" value="RuvA domain 2-like"/>
    <property type="match status" value="1"/>
</dbReference>
<gene>
    <name evidence="4" type="ORF">AAC431_01410</name>
    <name evidence="3" type="ORF">F6H94_04405</name>
</gene>
<dbReference type="SMART" id="SM00278">
    <property type="entry name" value="HhH1"/>
    <property type="match status" value="2"/>
</dbReference>
<keyword evidence="3" id="KW-0238">DNA-binding</keyword>
<dbReference type="InterPro" id="IPR051675">
    <property type="entry name" value="Endo/Exo/Phosphatase_dom_1"/>
</dbReference>
<dbReference type="InterPro" id="IPR003583">
    <property type="entry name" value="Hlx-hairpin-Hlx_DNA-bd_motif"/>
</dbReference>
<dbReference type="GO" id="GO:0015627">
    <property type="term" value="C:type II protein secretion system complex"/>
    <property type="evidence" value="ECO:0007669"/>
    <property type="project" value="TreeGrafter"/>
</dbReference>
<dbReference type="Pfam" id="PF12836">
    <property type="entry name" value="HHH_3"/>
    <property type="match status" value="1"/>
</dbReference>
<dbReference type="Gene3D" id="1.10.150.280">
    <property type="entry name" value="AF1531-like domain"/>
    <property type="match status" value="1"/>
</dbReference>
<dbReference type="InterPro" id="IPR010994">
    <property type="entry name" value="RuvA_2-like"/>
</dbReference>
<dbReference type="GO" id="GO:0015628">
    <property type="term" value="P:protein secretion by the type II secretion system"/>
    <property type="evidence" value="ECO:0007669"/>
    <property type="project" value="TreeGrafter"/>
</dbReference>
<dbReference type="InterPro" id="IPR004509">
    <property type="entry name" value="Competence_ComEA_HhH"/>
</dbReference>
<dbReference type="EMBL" id="JBBVUL010000002">
    <property type="protein sequence ID" value="MEL0564584.1"/>
    <property type="molecule type" value="Genomic_DNA"/>
</dbReference>
<dbReference type="KEGG" id="lje:BUE77_05705"/>
<dbReference type="NCBIfam" id="TIGR00426">
    <property type="entry name" value="competence protein ComEA helix-hairpin-helix repeat region"/>
    <property type="match status" value="1"/>
</dbReference>
<evidence type="ECO:0000313" key="6">
    <source>
        <dbReference type="Proteomes" id="UP001385848"/>
    </source>
</evidence>
<dbReference type="RefSeq" id="WP_021351249.1">
    <property type="nucleotide sequence ID" value="NZ_CATOUV010000001.1"/>
</dbReference>
<reference evidence="3 5" key="1">
    <citation type="submission" date="2019-09" db="EMBL/GenBank/DDBJ databases">
        <title>Draft genome sequence assemblies of isolates from the urinary tract.</title>
        <authorList>
            <person name="Mores C.R."/>
            <person name="Putonti C."/>
            <person name="Wolfe A.J."/>
        </authorList>
    </citation>
    <scope>NUCLEOTIDE SEQUENCE [LARGE SCALE GENOMIC DNA]</scope>
    <source>
        <strain evidence="3 5">UMB246</strain>
    </source>
</reference>
<name>A0A5N1IC15_LACJE</name>
<comment type="caution">
    <text evidence="3">The sequence shown here is derived from an EMBL/GenBank/DDBJ whole genome shotgun (WGS) entry which is preliminary data.</text>
</comment>
<dbReference type="Pfam" id="PF10531">
    <property type="entry name" value="SLBB"/>
    <property type="match status" value="1"/>
</dbReference>
<dbReference type="PANTHER" id="PTHR21180">
    <property type="entry name" value="ENDONUCLEASE/EXONUCLEASE/PHOSPHATASE FAMILY DOMAIN-CONTAINING PROTEIN 1"/>
    <property type="match status" value="1"/>
</dbReference>
<feature type="transmembrane region" description="Helical" evidence="1">
    <location>
        <begin position="12"/>
        <end position="30"/>
    </location>
</feature>
<dbReference type="EMBL" id="VYWW01000015">
    <property type="protein sequence ID" value="KAA9322888.1"/>
    <property type="molecule type" value="Genomic_DNA"/>
</dbReference>
<dbReference type="GeneID" id="31743208"/>
<dbReference type="Proteomes" id="UP001385848">
    <property type="component" value="Unassembled WGS sequence"/>
</dbReference>
<reference evidence="4 6" key="2">
    <citation type="submission" date="2024-04" db="EMBL/GenBank/DDBJ databases">
        <title>Three lactobacilli isolated from voided urine samples from females with type 2 diabetes.</title>
        <authorList>
            <person name="Kula A."/>
            <person name="Stegman N."/>
            <person name="Putonti C."/>
        </authorList>
    </citation>
    <scope>NUCLEOTIDE SEQUENCE [LARGE SCALE GENOMIC DNA]</scope>
    <source>
        <strain evidence="4 6">1855</strain>
    </source>
</reference>
<keyword evidence="1" id="KW-0812">Transmembrane</keyword>
<dbReference type="InterPro" id="IPR019554">
    <property type="entry name" value="Soluble_ligand-bd"/>
</dbReference>
<evidence type="ECO:0000259" key="2">
    <source>
        <dbReference type="SMART" id="SM00278"/>
    </source>
</evidence>
<evidence type="ECO:0000256" key="1">
    <source>
        <dbReference type="SAM" id="Phobius"/>
    </source>
</evidence>
<evidence type="ECO:0000313" key="5">
    <source>
        <dbReference type="Proteomes" id="UP000327236"/>
    </source>
</evidence>
<proteinExistence type="predicted"/>
<evidence type="ECO:0000313" key="4">
    <source>
        <dbReference type="EMBL" id="MEL0564584.1"/>
    </source>
</evidence>
<dbReference type="AlphaFoldDB" id="A0A5N1IC15"/>
<organism evidence="3 5">
    <name type="scientific">Lactobacillus jensenii</name>
    <dbReference type="NCBI Taxonomy" id="109790"/>
    <lineage>
        <taxon>Bacteria</taxon>
        <taxon>Bacillati</taxon>
        <taxon>Bacillota</taxon>
        <taxon>Bacilli</taxon>
        <taxon>Lactobacillales</taxon>
        <taxon>Lactobacillaceae</taxon>
        <taxon>Lactobacillus</taxon>
    </lineage>
</organism>
<keyword evidence="6" id="KW-1185">Reference proteome</keyword>
<dbReference type="Gene3D" id="3.10.560.10">
    <property type="entry name" value="Outer membrane lipoprotein wza domain like"/>
    <property type="match status" value="1"/>
</dbReference>
<accession>A0A5N1IC15</accession>
<feature type="domain" description="Helix-hairpin-helix DNA-binding motif class 1" evidence="2">
    <location>
        <begin position="164"/>
        <end position="183"/>
    </location>
</feature>
<dbReference type="Proteomes" id="UP000327236">
    <property type="component" value="Unassembled WGS sequence"/>
</dbReference>
<dbReference type="GO" id="GO:0006281">
    <property type="term" value="P:DNA repair"/>
    <property type="evidence" value="ECO:0007669"/>
    <property type="project" value="InterPro"/>
</dbReference>
<keyword evidence="1" id="KW-1133">Transmembrane helix</keyword>
<dbReference type="OrthoDB" id="9790239at2"/>
<keyword evidence="1" id="KW-0472">Membrane</keyword>
<dbReference type="PANTHER" id="PTHR21180:SF32">
    <property type="entry name" value="ENDONUCLEASE_EXONUCLEASE_PHOSPHATASE FAMILY DOMAIN-CONTAINING PROTEIN 1"/>
    <property type="match status" value="1"/>
</dbReference>